<dbReference type="InterPro" id="IPR013575">
    <property type="entry name" value="IF2_assoc_dom_bac"/>
</dbReference>
<accession>A0ABT9G2L6</accession>
<evidence type="ECO:0000256" key="2">
    <source>
        <dbReference type="ARBA" id="ARBA00020675"/>
    </source>
</evidence>
<feature type="region of interest" description="Disordered" evidence="11">
    <location>
        <begin position="50"/>
        <end position="83"/>
    </location>
</feature>
<evidence type="ECO:0000256" key="1">
    <source>
        <dbReference type="ARBA" id="ARBA00007733"/>
    </source>
</evidence>
<dbReference type="Pfam" id="PF11987">
    <property type="entry name" value="IF-2"/>
    <property type="match status" value="1"/>
</dbReference>
<dbReference type="Proteomes" id="UP001235760">
    <property type="component" value="Unassembled WGS sequence"/>
</dbReference>
<dbReference type="CDD" id="cd03702">
    <property type="entry name" value="IF2_mtIF2_II"/>
    <property type="match status" value="1"/>
</dbReference>
<dbReference type="GO" id="GO:0003743">
    <property type="term" value="F:translation initiation factor activity"/>
    <property type="evidence" value="ECO:0007669"/>
    <property type="project" value="UniProtKB-KW"/>
</dbReference>
<dbReference type="InterPro" id="IPR015760">
    <property type="entry name" value="TIF_IF2"/>
</dbReference>
<dbReference type="SUPFAM" id="SSF50447">
    <property type="entry name" value="Translation proteins"/>
    <property type="match status" value="2"/>
</dbReference>
<dbReference type="InterPro" id="IPR044145">
    <property type="entry name" value="IF2_II"/>
</dbReference>
<dbReference type="InterPro" id="IPR000795">
    <property type="entry name" value="T_Tr_GTP-bd_dom"/>
</dbReference>
<dbReference type="RefSeq" id="WP_305749260.1">
    <property type="nucleotide sequence ID" value="NZ_JAUZEE010000003.1"/>
</dbReference>
<dbReference type="CDD" id="cd03692">
    <property type="entry name" value="mtIF2_IVc"/>
    <property type="match status" value="1"/>
</dbReference>
<evidence type="ECO:0000256" key="10">
    <source>
        <dbReference type="SAM" id="Coils"/>
    </source>
</evidence>
<comment type="caution">
    <text evidence="13">The sequence shown here is derived from an EMBL/GenBank/DDBJ whole genome shotgun (WGS) entry which is preliminary data.</text>
</comment>
<keyword evidence="4 8" id="KW-0396">Initiation factor</keyword>
<protein>
    <recommendedName>
        <fullName evidence="2 8">Translation initiation factor IF-2</fullName>
    </recommendedName>
</protein>
<keyword evidence="7 8" id="KW-0342">GTP-binding</keyword>
<dbReference type="SUPFAM" id="SSF52540">
    <property type="entry name" value="P-loop containing nucleoside triphosphate hydrolases"/>
    <property type="match status" value="1"/>
</dbReference>
<keyword evidence="5 8" id="KW-0547">Nucleotide-binding</keyword>
<evidence type="ECO:0000313" key="13">
    <source>
        <dbReference type="EMBL" id="MDP4300725.1"/>
    </source>
</evidence>
<evidence type="ECO:0000256" key="4">
    <source>
        <dbReference type="ARBA" id="ARBA00022540"/>
    </source>
</evidence>
<dbReference type="Pfam" id="PF08364">
    <property type="entry name" value="IF2_assoc"/>
    <property type="match status" value="1"/>
</dbReference>
<name>A0ABT9G2L6_LEPDI</name>
<dbReference type="InterPro" id="IPR009061">
    <property type="entry name" value="DNA-bd_dom_put_sf"/>
</dbReference>
<feature type="binding site" evidence="8">
    <location>
        <begin position="502"/>
        <end position="509"/>
    </location>
    <ligand>
        <name>GTP</name>
        <dbReference type="ChEBI" id="CHEBI:37565"/>
    </ligand>
</feature>
<dbReference type="InterPro" id="IPR023115">
    <property type="entry name" value="TIF_IF2_dom3"/>
</dbReference>
<keyword evidence="6 8" id="KW-0648">Protein biosynthesis</keyword>
<feature type="region of interest" description="Disordered" evidence="11">
    <location>
        <begin position="293"/>
        <end position="404"/>
    </location>
</feature>
<dbReference type="SUPFAM" id="SSF46955">
    <property type="entry name" value="Putative DNA-binding domain"/>
    <property type="match status" value="1"/>
</dbReference>
<dbReference type="InterPro" id="IPR006847">
    <property type="entry name" value="IF2_N"/>
</dbReference>
<feature type="domain" description="Tr-type G" evidence="12">
    <location>
        <begin position="493"/>
        <end position="662"/>
    </location>
</feature>
<evidence type="ECO:0000256" key="7">
    <source>
        <dbReference type="ARBA" id="ARBA00023134"/>
    </source>
</evidence>
<evidence type="ECO:0000259" key="12">
    <source>
        <dbReference type="PROSITE" id="PS51722"/>
    </source>
</evidence>
<dbReference type="PANTHER" id="PTHR43381">
    <property type="entry name" value="TRANSLATION INITIATION FACTOR IF-2-RELATED"/>
    <property type="match status" value="1"/>
</dbReference>
<dbReference type="Gene3D" id="2.40.30.10">
    <property type="entry name" value="Translation factors"/>
    <property type="match status" value="2"/>
</dbReference>
<dbReference type="NCBIfam" id="TIGR00231">
    <property type="entry name" value="small_GTP"/>
    <property type="match status" value="1"/>
</dbReference>
<feature type="compositionally biased region" description="Low complexity" evidence="11">
    <location>
        <begin position="325"/>
        <end position="340"/>
    </location>
</feature>
<dbReference type="NCBIfam" id="TIGR00487">
    <property type="entry name" value="IF-2"/>
    <property type="match status" value="1"/>
</dbReference>
<keyword evidence="14" id="KW-1185">Reference proteome</keyword>
<dbReference type="InterPro" id="IPR005225">
    <property type="entry name" value="Small_GTP-bd"/>
</dbReference>
<dbReference type="EMBL" id="JAUZEE010000003">
    <property type="protein sequence ID" value="MDP4300725.1"/>
    <property type="molecule type" value="Genomic_DNA"/>
</dbReference>
<dbReference type="Gene3D" id="3.30.56.50">
    <property type="entry name" value="Putative DNA-binding domain, N-terminal subdomain of bacterial translation initiation factor IF2"/>
    <property type="match status" value="1"/>
</dbReference>
<evidence type="ECO:0000313" key="14">
    <source>
        <dbReference type="Proteomes" id="UP001235760"/>
    </source>
</evidence>
<keyword evidence="3 8" id="KW-0963">Cytoplasm</keyword>
<evidence type="ECO:0000256" key="11">
    <source>
        <dbReference type="SAM" id="MobiDB-lite"/>
    </source>
</evidence>
<comment type="function">
    <text evidence="8 9">One of the essential components for the initiation of protein synthesis. Protects formylmethionyl-tRNA from spontaneous hydrolysis and promotes its binding to the 30S ribosomal subunits. Also involved in the hydrolysis of GTP during the formation of the 70S ribosomal complex.</text>
</comment>
<dbReference type="Gene3D" id="3.40.50.300">
    <property type="entry name" value="P-loop containing nucleotide triphosphate hydrolases"/>
    <property type="match status" value="1"/>
</dbReference>
<dbReference type="Gene3D" id="3.40.50.10050">
    <property type="entry name" value="Translation initiation factor IF- 2, domain 3"/>
    <property type="match status" value="1"/>
</dbReference>
<dbReference type="InterPro" id="IPR009000">
    <property type="entry name" value="Transl_B-barrel_sf"/>
</dbReference>
<dbReference type="HAMAP" id="MF_00100_B">
    <property type="entry name" value="IF_2_B"/>
    <property type="match status" value="1"/>
</dbReference>
<reference evidence="13 14" key="1">
    <citation type="submission" date="2023-08" db="EMBL/GenBank/DDBJ databases">
        <authorList>
            <person name="Roldan D.M."/>
            <person name="Menes R.J."/>
        </authorList>
    </citation>
    <scope>NUCLEOTIDE SEQUENCE [LARGE SCALE GENOMIC DNA]</scope>
    <source>
        <strain evidence="13 14">CCM 2812</strain>
    </source>
</reference>
<dbReference type="PROSITE" id="PS51722">
    <property type="entry name" value="G_TR_2"/>
    <property type="match status" value="1"/>
</dbReference>
<sequence>MAVTTVAQFATELNRPESTLLEQLQHAGVSKASASDPLTESDKEKLLAYLRNSHGTNSADRKKITLTKKSTSEIKQADASGKARTIQVEVRKKRVFVKRDDAGATGGDAVPEAEDLEVVRAEEEAARQAEQQREQEAQEAAAREREAEEHARREREAREQAEREAAERAAAEAAARAAAEAAALAAAAVAAQAAVPAAQAKPADAAPAPAAAPVVASPVAAAPVAAAPAVAAPVAAAPAAPAAPASGLRVVKAADIAAGEAQKAAELDRRRKAAEAEAAAIRAMMSAPKKVLMAKKPEEPKPAVPAPGTAATKDGIKGTIHRPKTGAAPGAPGAATTAAKPGEKKSVKSEKLSSSWADDKKRGAPAAPAKGRGPDTSRGGWRSPAGARGGRRGDRNDSGSNFQPPAEAQIYEVHVPETISVADLAHKMSVKASEVIKKLMVLGQMVTINQQLDQETAMIVVEEMGHKAFPAKLDDPDAFLEEEHAAASGEAMSRPPVVTVMGHVDHGKTSLLDYVRTTRVAAGEAGGITQHIGAYHVETPRGVITFLDTPGHEAFTAMRARGAKATDIVILVVAADDGVMPQTKEAIAHAKAAGVPVVVAINKIDKPDSNLERVRSELVAEGVVPEEFGGDSPFCPVSAKTGQGMDALLEQVLLQAEVLELTAPVEALAKGLVIEAKLDKGRGPVATVLVQSGTLKRGDVVLAGKSYGRVRAMLDEDGKDAQEAGPSIPVEIQGLTEVPAAGDEFMVLSDERRAREIATFRQGKYREVTLNKRQAANLENMFDSMGAGAAQMLPLIIKADVQGSQEALGASLLKLSTDEVKVQIVHAAVGGISESDVNLAIASKAVIIGFNVRADAGARKLAEGNGVDLRYYNIIYDAVDEVKAAMAGMLAPEQREEALGTAEIRQVFVASKIGTVAGSMVTSGLVRRNARFRLLRENIVIYTGEIESVRRLKDDVKEVKEGFECGIKLKNYNDFAEGDILEIFEIKEVARTL</sequence>
<feature type="binding site" evidence="8">
    <location>
        <begin position="602"/>
        <end position="605"/>
    </location>
    <ligand>
        <name>GTP</name>
        <dbReference type="ChEBI" id="CHEBI:37565"/>
    </ligand>
</feature>
<feature type="compositionally biased region" description="Low complexity" evidence="11">
    <location>
        <begin position="377"/>
        <end position="386"/>
    </location>
</feature>
<evidence type="ECO:0000256" key="8">
    <source>
        <dbReference type="HAMAP-Rule" id="MF_00100"/>
    </source>
</evidence>
<dbReference type="InterPro" id="IPR053905">
    <property type="entry name" value="EF-G-like_DII"/>
</dbReference>
<comment type="subcellular location">
    <subcellularLocation>
        <location evidence="8">Cytoplasm</location>
    </subcellularLocation>
</comment>
<keyword evidence="10" id="KW-0175">Coiled coil</keyword>
<feature type="region of interest" description="G-domain" evidence="8">
    <location>
        <begin position="496"/>
        <end position="644"/>
    </location>
</feature>
<gene>
    <name evidence="8 13" type="primary">infB</name>
    <name evidence="13" type="ORF">Q8X39_08760</name>
</gene>
<dbReference type="PANTHER" id="PTHR43381:SF5">
    <property type="entry name" value="TR-TYPE G DOMAIN-CONTAINING PROTEIN"/>
    <property type="match status" value="1"/>
</dbReference>
<dbReference type="Pfam" id="PF00009">
    <property type="entry name" value="GTP_EFTU"/>
    <property type="match status" value="1"/>
</dbReference>
<dbReference type="Pfam" id="PF22042">
    <property type="entry name" value="EF-G_D2"/>
    <property type="match status" value="1"/>
</dbReference>
<dbReference type="InterPro" id="IPR036925">
    <property type="entry name" value="TIF_IF2_dom3_sf"/>
</dbReference>
<organism evidence="13 14">
    <name type="scientific">Leptothrix discophora</name>
    <dbReference type="NCBI Taxonomy" id="89"/>
    <lineage>
        <taxon>Bacteria</taxon>
        <taxon>Pseudomonadati</taxon>
        <taxon>Pseudomonadota</taxon>
        <taxon>Betaproteobacteria</taxon>
        <taxon>Burkholderiales</taxon>
        <taxon>Sphaerotilaceae</taxon>
        <taxon>Leptothrix</taxon>
    </lineage>
</organism>
<dbReference type="Pfam" id="PF04760">
    <property type="entry name" value="IF2_N"/>
    <property type="match status" value="2"/>
</dbReference>
<feature type="binding site" evidence="8">
    <location>
        <begin position="548"/>
        <end position="552"/>
    </location>
    <ligand>
        <name>GTP</name>
        <dbReference type="ChEBI" id="CHEBI:37565"/>
    </ligand>
</feature>
<evidence type="ECO:0000256" key="9">
    <source>
        <dbReference type="RuleBase" id="RU000644"/>
    </source>
</evidence>
<evidence type="ECO:0000256" key="5">
    <source>
        <dbReference type="ARBA" id="ARBA00022741"/>
    </source>
</evidence>
<dbReference type="SUPFAM" id="SSF52156">
    <property type="entry name" value="Initiation factor IF2/eIF5b, domain 3"/>
    <property type="match status" value="1"/>
</dbReference>
<comment type="similarity">
    <text evidence="1 8 9">Belongs to the TRAFAC class translation factor GTPase superfamily. Classic translation factor GTPase family. IF-2 subfamily.</text>
</comment>
<evidence type="ECO:0000256" key="3">
    <source>
        <dbReference type="ARBA" id="ARBA00022490"/>
    </source>
</evidence>
<dbReference type="InterPro" id="IPR000178">
    <property type="entry name" value="TF_IF2_bacterial-like"/>
</dbReference>
<feature type="region of interest" description="Disordered" evidence="11">
    <location>
        <begin position="121"/>
        <end position="169"/>
    </location>
</feature>
<dbReference type="InterPro" id="IPR027417">
    <property type="entry name" value="P-loop_NTPase"/>
</dbReference>
<evidence type="ECO:0000256" key="6">
    <source>
        <dbReference type="ARBA" id="ARBA00022917"/>
    </source>
</evidence>
<feature type="coiled-coil region" evidence="10">
    <location>
        <begin position="257"/>
        <end position="284"/>
    </location>
</feature>
<feature type="compositionally biased region" description="Basic and acidic residues" evidence="11">
    <location>
        <begin position="341"/>
        <end position="362"/>
    </location>
</feature>
<dbReference type="CDD" id="cd01887">
    <property type="entry name" value="IF2_eIF5B"/>
    <property type="match status" value="1"/>
</dbReference>
<proteinExistence type="inferred from homology"/>